<feature type="transmembrane region" description="Helical" evidence="1">
    <location>
        <begin position="78"/>
        <end position="98"/>
    </location>
</feature>
<gene>
    <name evidence="2" type="ORF">E4021_15230</name>
</gene>
<evidence type="ECO:0000256" key="1">
    <source>
        <dbReference type="SAM" id="Phobius"/>
    </source>
</evidence>
<protein>
    <submittedName>
        <fullName evidence="2">Uncharacterized protein</fullName>
    </submittedName>
</protein>
<keyword evidence="1" id="KW-0812">Transmembrane</keyword>
<dbReference type="AlphaFoldDB" id="A0A4V3XKC5"/>
<sequence>MFVVLITIVIALFLAMLFVNLYFRAKVLRAYRELVRTDVDFTAAQILSQRRMEEEIVTAYPVHAAAIRDFGNYLRRSIRMATVLLVLITLFGGILMYYRH</sequence>
<evidence type="ECO:0000313" key="2">
    <source>
        <dbReference type="EMBL" id="THH36433.1"/>
    </source>
</evidence>
<dbReference type="EMBL" id="SRSF01000009">
    <property type="protein sequence ID" value="THH36433.1"/>
    <property type="molecule type" value="Genomic_DNA"/>
</dbReference>
<accession>A0A4V3XKC5</accession>
<dbReference type="OrthoDB" id="1493951at2"/>
<reference evidence="2 3" key="1">
    <citation type="submission" date="2019-04" db="EMBL/GenBank/DDBJ databases">
        <title>Lewinella litorea sp. nov., isolated from a marine sand.</title>
        <authorList>
            <person name="Yoon J.-H."/>
        </authorList>
    </citation>
    <scope>NUCLEOTIDE SEQUENCE [LARGE SCALE GENOMIC DNA]</scope>
    <source>
        <strain evidence="2 3">HSMS-39</strain>
    </source>
</reference>
<keyword evidence="1" id="KW-0472">Membrane</keyword>
<keyword evidence="3" id="KW-1185">Reference proteome</keyword>
<proteinExistence type="predicted"/>
<dbReference type="RefSeq" id="WP_136460236.1">
    <property type="nucleotide sequence ID" value="NZ_SRSF01000009.1"/>
</dbReference>
<dbReference type="Proteomes" id="UP000308528">
    <property type="component" value="Unassembled WGS sequence"/>
</dbReference>
<name>A0A4V3XKC5_9BACT</name>
<comment type="caution">
    <text evidence="2">The sequence shown here is derived from an EMBL/GenBank/DDBJ whole genome shotgun (WGS) entry which is preliminary data.</text>
</comment>
<organism evidence="2 3">
    <name type="scientific">Neolewinella litorea</name>
    <dbReference type="NCBI Taxonomy" id="2562452"/>
    <lineage>
        <taxon>Bacteria</taxon>
        <taxon>Pseudomonadati</taxon>
        <taxon>Bacteroidota</taxon>
        <taxon>Saprospiria</taxon>
        <taxon>Saprospirales</taxon>
        <taxon>Lewinellaceae</taxon>
        <taxon>Neolewinella</taxon>
    </lineage>
</organism>
<evidence type="ECO:0000313" key="3">
    <source>
        <dbReference type="Proteomes" id="UP000308528"/>
    </source>
</evidence>
<keyword evidence="1" id="KW-1133">Transmembrane helix</keyword>
<feature type="transmembrane region" description="Helical" evidence="1">
    <location>
        <begin position="6"/>
        <end position="23"/>
    </location>
</feature>